<name>A0A2P2QSG8_RHIMU</name>
<proteinExistence type="predicted"/>
<accession>A0A2P2QSG8</accession>
<reference evidence="1" key="1">
    <citation type="submission" date="2018-02" db="EMBL/GenBank/DDBJ databases">
        <title>Rhizophora mucronata_Transcriptome.</title>
        <authorList>
            <person name="Meera S.P."/>
            <person name="Sreeshan A."/>
            <person name="Augustine A."/>
        </authorList>
    </citation>
    <scope>NUCLEOTIDE SEQUENCE</scope>
    <source>
        <tissue evidence="1">Leaf</tissue>
    </source>
</reference>
<protein>
    <submittedName>
        <fullName evidence="1">Uncharacterized protein</fullName>
    </submittedName>
</protein>
<evidence type="ECO:0000313" key="1">
    <source>
        <dbReference type="EMBL" id="MBX69868.1"/>
    </source>
</evidence>
<dbReference type="AlphaFoldDB" id="A0A2P2QSG8"/>
<organism evidence="1">
    <name type="scientific">Rhizophora mucronata</name>
    <name type="common">Asiatic mangrove</name>
    <dbReference type="NCBI Taxonomy" id="61149"/>
    <lineage>
        <taxon>Eukaryota</taxon>
        <taxon>Viridiplantae</taxon>
        <taxon>Streptophyta</taxon>
        <taxon>Embryophyta</taxon>
        <taxon>Tracheophyta</taxon>
        <taxon>Spermatophyta</taxon>
        <taxon>Magnoliopsida</taxon>
        <taxon>eudicotyledons</taxon>
        <taxon>Gunneridae</taxon>
        <taxon>Pentapetalae</taxon>
        <taxon>rosids</taxon>
        <taxon>fabids</taxon>
        <taxon>Malpighiales</taxon>
        <taxon>Rhizophoraceae</taxon>
        <taxon>Rhizophora</taxon>
    </lineage>
</organism>
<sequence>MKYEENKYKLSCQLSSSWLFLKVQKK</sequence>
<dbReference type="EMBL" id="GGEC01089384">
    <property type="protein sequence ID" value="MBX69868.1"/>
    <property type="molecule type" value="Transcribed_RNA"/>
</dbReference>